<dbReference type="Proteomes" id="UP000503162">
    <property type="component" value="Chromosome"/>
</dbReference>
<feature type="signal peptide" evidence="1">
    <location>
        <begin position="1"/>
        <end position="23"/>
    </location>
</feature>
<protein>
    <submittedName>
        <fullName evidence="3">PEP-CTERM sorting domain-containing protein</fullName>
    </submittedName>
</protein>
<reference evidence="3 4" key="1">
    <citation type="submission" date="2020-03" db="EMBL/GenBank/DDBJ databases">
        <title>Hydrogenophaga sp. nov. isolated from cyanobacterial mat.</title>
        <authorList>
            <person name="Thorat V."/>
            <person name="Kirdat K."/>
            <person name="Tiwarekar B."/>
            <person name="Costa E.D."/>
            <person name="Yadav A."/>
        </authorList>
    </citation>
    <scope>NUCLEOTIDE SEQUENCE [LARGE SCALE GENOMIC DNA]</scope>
    <source>
        <strain evidence="3 4">BA0156</strain>
    </source>
</reference>
<keyword evidence="1" id="KW-0732">Signal</keyword>
<dbReference type="EMBL" id="CP049989">
    <property type="protein sequence ID" value="QIM50687.1"/>
    <property type="molecule type" value="Genomic_DNA"/>
</dbReference>
<evidence type="ECO:0000313" key="3">
    <source>
        <dbReference type="EMBL" id="QIM50687.1"/>
    </source>
</evidence>
<evidence type="ECO:0000313" key="4">
    <source>
        <dbReference type="Proteomes" id="UP000503162"/>
    </source>
</evidence>
<keyword evidence="4" id="KW-1185">Reference proteome</keyword>
<feature type="domain" description="Ice-binding protein C-terminal" evidence="2">
    <location>
        <begin position="222"/>
        <end position="246"/>
    </location>
</feature>
<dbReference type="InterPro" id="IPR013424">
    <property type="entry name" value="Ice-binding_C"/>
</dbReference>
<accession>A0A6G8IBY6</accession>
<dbReference type="Pfam" id="PF07589">
    <property type="entry name" value="PEP-CTERM"/>
    <property type="match status" value="1"/>
</dbReference>
<proteinExistence type="predicted"/>
<dbReference type="AlphaFoldDB" id="A0A6G8IBY6"/>
<sequence length="253" mass="26335">MKTTRQLLAAAALIVTGVAPALAQGTTFQNGSFDAGQTGWTLWGDAQIRTTGSKTAVLSTATTAYEDDAPLPAGFNNNSGVSPVNFYEAPSIAGLLPTALDIGGYAIEASAISQDFFATAGDTLSIKFDWAFLSTESINPDFAFIAINDTVVKFTDAFTLPNVSTFNSTFGDFNDVAWGWSNASFSYTANASGAVRLVLGVVDLNDDLSTSELRLDNISVSAVPEPETIAMLLAGLGVIGAAARRRAPARTAA</sequence>
<organism evidence="3 4">
    <name type="scientific">Hydrogenophaga crocea</name>
    <dbReference type="NCBI Taxonomy" id="2716225"/>
    <lineage>
        <taxon>Bacteria</taxon>
        <taxon>Pseudomonadati</taxon>
        <taxon>Pseudomonadota</taxon>
        <taxon>Betaproteobacteria</taxon>
        <taxon>Burkholderiales</taxon>
        <taxon>Comamonadaceae</taxon>
        <taxon>Hydrogenophaga</taxon>
    </lineage>
</organism>
<evidence type="ECO:0000259" key="2">
    <source>
        <dbReference type="Pfam" id="PF07589"/>
    </source>
</evidence>
<dbReference type="NCBIfam" id="TIGR02595">
    <property type="entry name" value="PEP_CTERM"/>
    <property type="match status" value="1"/>
</dbReference>
<dbReference type="RefSeq" id="WP_166222919.1">
    <property type="nucleotide sequence ID" value="NZ_CP049989.1"/>
</dbReference>
<dbReference type="KEGG" id="hcz:G9Q37_00345"/>
<gene>
    <name evidence="3" type="ORF">G9Q37_00345</name>
</gene>
<feature type="chain" id="PRO_5026011878" evidence="1">
    <location>
        <begin position="24"/>
        <end position="253"/>
    </location>
</feature>
<name>A0A6G8IBY6_9BURK</name>
<evidence type="ECO:0000256" key="1">
    <source>
        <dbReference type="SAM" id="SignalP"/>
    </source>
</evidence>